<evidence type="ECO:0000259" key="3">
    <source>
        <dbReference type="Pfam" id="PF03109"/>
    </source>
</evidence>
<reference evidence="4 5" key="1">
    <citation type="journal article" date="2010" name="Nature">
        <title>The Ectocarpus genome and the independent evolution of multicellularity in brown algae.</title>
        <authorList>
            <person name="Cock J.M."/>
            <person name="Sterck L."/>
            <person name="Rouze P."/>
            <person name="Scornet D."/>
            <person name="Allen A.E."/>
            <person name="Amoutzias G."/>
            <person name="Anthouard V."/>
            <person name="Artiguenave F."/>
            <person name="Aury J.M."/>
            <person name="Badger J.H."/>
            <person name="Beszteri B."/>
            <person name="Billiau K."/>
            <person name="Bonnet E."/>
            <person name="Bothwell J.H."/>
            <person name="Bowler C."/>
            <person name="Boyen C."/>
            <person name="Brownlee C."/>
            <person name="Carrano C.J."/>
            <person name="Charrier B."/>
            <person name="Cho G.Y."/>
            <person name="Coelho S.M."/>
            <person name="Collen J."/>
            <person name="Corre E."/>
            <person name="Da Silva C."/>
            <person name="Delage L."/>
            <person name="Delaroque N."/>
            <person name="Dittami S.M."/>
            <person name="Doulbeau S."/>
            <person name="Elias M."/>
            <person name="Farnham G."/>
            <person name="Gachon C.M."/>
            <person name="Gschloessl B."/>
            <person name="Heesch S."/>
            <person name="Jabbari K."/>
            <person name="Jubin C."/>
            <person name="Kawai H."/>
            <person name="Kimura K."/>
            <person name="Kloareg B."/>
            <person name="Kupper F.C."/>
            <person name="Lang D."/>
            <person name="Le Bail A."/>
            <person name="Leblanc C."/>
            <person name="Lerouge P."/>
            <person name="Lohr M."/>
            <person name="Lopez P.J."/>
            <person name="Martens C."/>
            <person name="Maumus F."/>
            <person name="Michel G."/>
            <person name="Miranda-Saavedra D."/>
            <person name="Morales J."/>
            <person name="Moreau H."/>
            <person name="Motomura T."/>
            <person name="Nagasato C."/>
            <person name="Napoli C.A."/>
            <person name="Nelson D.R."/>
            <person name="Nyvall-Collen P."/>
            <person name="Peters A.F."/>
            <person name="Pommier C."/>
            <person name="Potin P."/>
            <person name="Poulain J."/>
            <person name="Quesneville H."/>
            <person name="Read B."/>
            <person name="Rensing S.A."/>
            <person name="Ritter A."/>
            <person name="Rousvoal S."/>
            <person name="Samanta M."/>
            <person name="Samson G."/>
            <person name="Schroeder D.C."/>
            <person name="Segurens B."/>
            <person name="Strittmatter M."/>
            <person name="Tonon T."/>
            <person name="Tregear J.W."/>
            <person name="Valentin K."/>
            <person name="von Dassow P."/>
            <person name="Yamagishi T."/>
            <person name="Van de Peer Y."/>
            <person name="Wincker P."/>
        </authorList>
    </citation>
    <scope>NUCLEOTIDE SEQUENCE [LARGE SCALE GENOMIC DNA]</scope>
    <source>
        <strain evidence="5">Ec32 / CCAP1310/4</strain>
    </source>
</reference>
<name>D7FM30_ECTSI</name>
<gene>
    <name evidence="4" type="ORF">Esi_0163_0037</name>
</gene>
<dbReference type="OrthoDB" id="427480at2759"/>
<dbReference type="OMA" id="KVQYPWI"/>
<dbReference type="InterPro" id="IPR004147">
    <property type="entry name" value="ABC1_dom"/>
</dbReference>
<accession>D7FM30</accession>
<dbReference type="InParanoid" id="D7FM30"/>
<evidence type="ECO:0000256" key="2">
    <source>
        <dbReference type="SAM" id="MobiDB-lite"/>
    </source>
</evidence>
<dbReference type="Pfam" id="PF03109">
    <property type="entry name" value="ABC1"/>
    <property type="match status" value="1"/>
</dbReference>
<dbReference type="CDD" id="cd13969">
    <property type="entry name" value="ADCK1-like"/>
    <property type="match status" value="1"/>
</dbReference>
<dbReference type="SUPFAM" id="SSF56112">
    <property type="entry name" value="Protein kinase-like (PK-like)"/>
    <property type="match status" value="1"/>
</dbReference>
<dbReference type="Proteomes" id="UP000002630">
    <property type="component" value="Linkage Group LG02"/>
</dbReference>
<evidence type="ECO:0000256" key="1">
    <source>
        <dbReference type="ARBA" id="ARBA00009670"/>
    </source>
</evidence>
<dbReference type="InterPro" id="IPR011009">
    <property type="entry name" value="Kinase-like_dom_sf"/>
</dbReference>
<dbReference type="InterPro" id="IPR051130">
    <property type="entry name" value="Mito_struct-func_regulator"/>
</dbReference>
<dbReference type="STRING" id="2880.D7FM30"/>
<feature type="domain" description="ABC1 atypical kinase-like" evidence="3">
    <location>
        <begin position="119"/>
        <end position="385"/>
    </location>
</feature>
<dbReference type="AlphaFoldDB" id="D7FM30"/>
<comment type="similarity">
    <text evidence="1">Belongs to the protein kinase superfamily. ADCK protein kinase family.</text>
</comment>
<sequence>MSVSVARRVAVASAAATGVALTDRDRRDAVTGAANGAIRFGRAFGYGAAVSLDYKYRLRNLERGSDEYEAVRKEVNLRAAQRLLHVCSIHGGVYTKFGQYVSSMNHVLPKEFTETLKVLQDRNPSVELSEVARTVRRELGAEISELFREFDEKAIAAASLAQVHRAVTLAGEEVAVKLQYPGLESQVHKDLLGMRFLAGLLGAVFPEYQYTWLFPEFEESISLELDFVQEGTNSERVARMFRGNPNVFVPSIHWDLSSRRVLTMDFVHGLKISDREGIERRGMDPTGVARTVTRTFGDMIYCHGFLHCDPHPGNLMVRPKPSSRNAKAAARGTAESEGAARSAAPKRNSVAHQVVLLDHGMYRRLDPDFRLTYSKLWKAFMTRDTALGERCAVDLGVEPGLYDALSLILTWRPTSTTARTGQRITEEERQALVAKYKVILSHDSLNAFLERLPRDMLFVMRTSDLVRSLNKDLGGTTRDRLIVLAESAVRGLNIPNTTAAAAPAMETPERMSREEAEGFVESSKALSEEEAFREFLEKEGLRHPAKLALGSPHAGVNRLVSSERGMTAPRGLSWWDWADLRIRIWTIDSVLRLVWWWQRRKSFTDRDIG</sequence>
<protein>
    <recommendedName>
        <fullName evidence="3">ABC1 atypical kinase-like domain-containing protein</fullName>
    </recommendedName>
</protein>
<keyword evidence="5" id="KW-1185">Reference proteome</keyword>
<dbReference type="eggNOG" id="KOG1235">
    <property type="taxonomic scope" value="Eukaryota"/>
</dbReference>
<proteinExistence type="inferred from homology"/>
<dbReference type="PANTHER" id="PTHR43173">
    <property type="entry name" value="ABC1 FAMILY PROTEIN"/>
    <property type="match status" value="1"/>
</dbReference>
<organism evidence="4 5">
    <name type="scientific">Ectocarpus siliculosus</name>
    <name type="common">Brown alga</name>
    <name type="synonym">Conferva siliculosa</name>
    <dbReference type="NCBI Taxonomy" id="2880"/>
    <lineage>
        <taxon>Eukaryota</taxon>
        <taxon>Sar</taxon>
        <taxon>Stramenopiles</taxon>
        <taxon>Ochrophyta</taxon>
        <taxon>PX clade</taxon>
        <taxon>Phaeophyceae</taxon>
        <taxon>Ectocarpales</taxon>
        <taxon>Ectocarpaceae</taxon>
        <taxon>Ectocarpus</taxon>
    </lineage>
</organism>
<dbReference type="InterPro" id="IPR045307">
    <property type="entry name" value="ADCK1_dom"/>
</dbReference>
<dbReference type="EMBL" id="FN648164">
    <property type="protein sequence ID" value="CBJ29855.1"/>
    <property type="molecule type" value="Genomic_DNA"/>
</dbReference>
<evidence type="ECO:0000313" key="4">
    <source>
        <dbReference type="EMBL" id="CBJ29855.1"/>
    </source>
</evidence>
<feature type="region of interest" description="Disordered" evidence="2">
    <location>
        <begin position="320"/>
        <end position="346"/>
    </location>
</feature>
<dbReference type="PANTHER" id="PTHR43173:SF28">
    <property type="entry name" value="AARF DOMAIN CONTAINING KINASE 5"/>
    <property type="match status" value="1"/>
</dbReference>
<dbReference type="EMBL" id="FN649727">
    <property type="protein sequence ID" value="CBJ29855.1"/>
    <property type="molecule type" value="Genomic_DNA"/>
</dbReference>
<evidence type="ECO:0000313" key="5">
    <source>
        <dbReference type="Proteomes" id="UP000002630"/>
    </source>
</evidence>